<dbReference type="InterPro" id="IPR007967">
    <property type="entry name" value="GSKIP_dom"/>
</dbReference>
<sequence length="105" mass="11630">MSSPPPANFHKTELHRALTEQTTSISHFHLIDPDPDSARTSCDAEVRTLEGKTVCITLSSRGYSVKSDEEEQEVFETIEGLLGTISPAYTKDRQQALVEALNKLL</sequence>
<dbReference type="SUPFAM" id="SSF103107">
    <property type="entry name" value="Hypothetical protein c14orf129, hspc210"/>
    <property type="match status" value="1"/>
</dbReference>
<reference evidence="2 3" key="1">
    <citation type="journal article" date="2019" name="Nat. Ecol. Evol.">
        <title>Megaphylogeny resolves global patterns of mushroom evolution.</title>
        <authorList>
            <person name="Varga T."/>
            <person name="Krizsan K."/>
            <person name="Foldi C."/>
            <person name="Dima B."/>
            <person name="Sanchez-Garcia M."/>
            <person name="Sanchez-Ramirez S."/>
            <person name="Szollosi G.J."/>
            <person name="Szarkandi J.G."/>
            <person name="Papp V."/>
            <person name="Albert L."/>
            <person name="Andreopoulos W."/>
            <person name="Angelini C."/>
            <person name="Antonin V."/>
            <person name="Barry K.W."/>
            <person name="Bougher N.L."/>
            <person name="Buchanan P."/>
            <person name="Buyck B."/>
            <person name="Bense V."/>
            <person name="Catcheside P."/>
            <person name="Chovatia M."/>
            <person name="Cooper J."/>
            <person name="Damon W."/>
            <person name="Desjardin D."/>
            <person name="Finy P."/>
            <person name="Geml J."/>
            <person name="Haridas S."/>
            <person name="Hughes K."/>
            <person name="Justo A."/>
            <person name="Karasinski D."/>
            <person name="Kautmanova I."/>
            <person name="Kiss B."/>
            <person name="Kocsube S."/>
            <person name="Kotiranta H."/>
            <person name="LaButti K.M."/>
            <person name="Lechner B.E."/>
            <person name="Liimatainen K."/>
            <person name="Lipzen A."/>
            <person name="Lukacs Z."/>
            <person name="Mihaltcheva S."/>
            <person name="Morgado L.N."/>
            <person name="Niskanen T."/>
            <person name="Noordeloos M.E."/>
            <person name="Ohm R.A."/>
            <person name="Ortiz-Santana B."/>
            <person name="Ovrebo C."/>
            <person name="Racz N."/>
            <person name="Riley R."/>
            <person name="Savchenko A."/>
            <person name="Shiryaev A."/>
            <person name="Soop K."/>
            <person name="Spirin V."/>
            <person name="Szebenyi C."/>
            <person name="Tomsovsky M."/>
            <person name="Tulloss R.E."/>
            <person name="Uehling J."/>
            <person name="Grigoriev I.V."/>
            <person name="Vagvolgyi C."/>
            <person name="Papp T."/>
            <person name="Martin F.M."/>
            <person name="Miettinen O."/>
            <person name="Hibbett D.S."/>
            <person name="Nagy L.G."/>
        </authorList>
    </citation>
    <scope>NUCLEOTIDE SEQUENCE [LARGE SCALE GENOMIC DNA]</scope>
    <source>
        <strain evidence="2 3">CBS 309.79</strain>
    </source>
</reference>
<keyword evidence="3" id="KW-1185">Reference proteome</keyword>
<evidence type="ECO:0000313" key="2">
    <source>
        <dbReference type="EMBL" id="TFL06118.1"/>
    </source>
</evidence>
<organism evidence="2 3">
    <name type="scientific">Pterulicium gracile</name>
    <dbReference type="NCBI Taxonomy" id="1884261"/>
    <lineage>
        <taxon>Eukaryota</taxon>
        <taxon>Fungi</taxon>
        <taxon>Dikarya</taxon>
        <taxon>Basidiomycota</taxon>
        <taxon>Agaricomycotina</taxon>
        <taxon>Agaricomycetes</taxon>
        <taxon>Agaricomycetidae</taxon>
        <taxon>Agaricales</taxon>
        <taxon>Pleurotineae</taxon>
        <taxon>Pterulaceae</taxon>
        <taxon>Pterulicium</taxon>
    </lineage>
</organism>
<dbReference type="Pfam" id="PF05303">
    <property type="entry name" value="GSKIP_dom"/>
    <property type="match status" value="1"/>
</dbReference>
<dbReference type="AlphaFoldDB" id="A0A5C3QXL0"/>
<dbReference type="OrthoDB" id="5804279at2759"/>
<accession>A0A5C3QXL0</accession>
<dbReference type="InterPro" id="IPR023231">
    <property type="entry name" value="GSKIP_dom_sf"/>
</dbReference>
<evidence type="ECO:0000313" key="3">
    <source>
        <dbReference type="Proteomes" id="UP000305067"/>
    </source>
</evidence>
<protein>
    <recommendedName>
        <fullName evidence="1">GSKIP domain-containing protein</fullName>
    </recommendedName>
</protein>
<dbReference type="EMBL" id="ML178815">
    <property type="protein sequence ID" value="TFL06118.1"/>
    <property type="molecule type" value="Genomic_DNA"/>
</dbReference>
<evidence type="ECO:0000259" key="1">
    <source>
        <dbReference type="Pfam" id="PF05303"/>
    </source>
</evidence>
<feature type="domain" description="GSKIP" evidence="1">
    <location>
        <begin position="11"/>
        <end position="104"/>
    </location>
</feature>
<gene>
    <name evidence="2" type="ORF">BDV98DRAFT_588424</name>
</gene>
<dbReference type="Gene3D" id="3.30.2280.10">
    <property type="entry name" value="Hypothetical protein (hspc210)"/>
    <property type="match status" value="1"/>
</dbReference>
<dbReference type="Proteomes" id="UP000305067">
    <property type="component" value="Unassembled WGS sequence"/>
</dbReference>
<proteinExistence type="predicted"/>
<name>A0A5C3QXL0_9AGAR</name>